<dbReference type="PRINTS" id="PR00834">
    <property type="entry name" value="PROTEASES2C"/>
</dbReference>
<reference evidence="6 7" key="1">
    <citation type="submission" date="2020-08" db="EMBL/GenBank/DDBJ databases">
        <title>Sequencing the genomes of 1000 actinobacteria strains.</title>
        <authorList>
            <person name="Klenk H.-P."/>
        </authorList>
    </citation>
    <scope>NUCLEOTIDE SEQUENCE [LARGE SCALE GENOMIC DNA]</scope>
    <source>
        <strain evidence="6 7">DSM 11053</strain>
    </source>
</reference>
<feature type="compositionally biased region" description="Low complexity" evidence="4">
    <location>
        <begin position="22"/>
        <end position="38"/>
    </location>
</feature>
<name>A0A7W5JZ19_9ACTN</name>
<feature type="compositionally biased region" description="Low complexity" evidence="4">
    <location>
        <begin position="87"/>
        <end position="96"/>
    </location>
</feature>
<dbReference type="GO" id="GO:0006508">
    <property type="term" value="P:proteolysis"/>
    <property type="evidence" value="ECO:0007669"/>
    <property type="project" value="UniProtKB-KW"/>
</dbReference>
<keyword evidence="2 6" id="KW-0645">Protease</keyword>
<keyword evidence="7" id="KW-1185">Reference proteome</keyword>
<feature type="region of interest" description="Disordered" evidence="4">
    <location>
        <begin position="1"/>
        <end position="44"/>
    </location>
</feature>
<dbReference type="Gene3D" id="2.40.10.10">
    <property type="entry name" value="Trypsin-like serine proteases"/>
    <property type="match status" value="2"/>
</dbReference>
<comment type="caution">
    <text evidence="6">The sequence shown here is derived from an EMBL/GenBank/DDBJ whole genome shotgun (WGS) entry which is preliminary data.</text>
</comment>
<keyword evidence="3" id="KW-0378">Hydrolase</keyword>
<keyword evidence="5" id="KW-0812">Transmembrane</keyword>
<feature type="region of interest" description="Disordered" evidence="4">
    <location>
        <begin position="87"/>
        <end position="109"/>
    </location>
</feature>
<evidence type="ECO:0000313" key="7">
    <source>
        <dbReference type="Proteomes" id="UP000565572"/>
    </source>
</evidence>
<keyword evidence="5" id="KW-1133">Transmembrane helix</keyword>
<dbReference type="InterPro" id="IPR001940">
    <property type="entry name" value="Peptidase_S1C"/>
</dbReference>
<feature type="compositionally biased region" description="Pro residues" evidence="4">
    <location>
        <begin position="97"/>
        <end position="109"/>
    </location>
</feature>
<dbReference type="Pfam" id="PF13365">
    <property type="entry name" value="Trypsin_2"/>
    <property type="match status" value="1"/>
</dbReference>
<dbReference type="AlphaFoldDB" id="A0A7W5JZ19"/>
<evidence type="ECO:0000313" key="6">
    <source>
        <dbReference type="EMBL" id="MBB3328781.1"/>
    </source>
</evidence>
<protein>
    <submittedName>
        <fullName evidence="6">S1-C subfamily serine protease</fullName>
    </submittedName>
</protein>
<sequence>MDPTGAGRMRGFRAPGADEVASRPTTAAPAASAGQAPGDVDVIDTTPEASAAPRRTASWRWLVLASAVLVVAIAVIAALAFRLGSTSAASDAETSPSPTPTPAPTATPLPVPQLYTQVVPSVVLIQTSRGSLGSGTVVTDTGTILTANHVISGGGDLTVLFADGTKAKAEIASTNPEKDTATLEPQKLPEVVVPAALGGGVAVGADVVALGNPLGLRASTSSGIVSGLNRTSKTTAGSISGLIQFDAAVNPGSSGGPLLDAQGLVVGVVVSIADPGGDDAFAGIGFAVPIGAALSGGGDGPGPGGGPQI</sequence>
<dbReference type="GO" id="GO:0004252">
    <property type="term" value="F:serine-type endopeptidase activity"/>
    <property type="evidence" value="ECO:0007669"/>
    <property type="project" value="InterPro"/>
</dbReference>
<gene>
    <name evidence="6" type="ORF">FHX39_003766</name>
</gene>
<dbReference type="PANTHER" id="PTHR43343">
    <property type="entry name" value="PEPTIDASE S12"/>
    <property type="match status" value="1"/>
</dbReference>
<comment type="similarity">
    <text evidence="1">Belongs to the peptidase S1C family.</text>
</comment>
<dbReference type="RefSeq" id="WP_232531477.1">
    <property type="nucleotide sequence ID" value="NZ_JACHZG010000002.1"/>
</dbReference>
<dbReference type="SUPFAM" id="SSF50494">
    <property type="entry name" value="Trypsin-like serine proteases"/>
    <property type="match status" value="1"/>
</dbReference>
<organism evidence="6 7">
    <name type="scientific">Microlunatus antarcticus</name>
    <dbReference type="NCBI Taxonomy" id="53388"/>
    <lineage>
        <taxon>Bacteria</taxon>
        <taxon>Bacillati</taxon>
        <taxon>Actinomycetota</taxon>
        <taxon>Actinomycetes</taxon>
        <taxon>Propionibacteriales</taxon>
        <taxon>Propionibacteriaceae</taxon>
        <taxon>Microlunatus</taxon>
    </lineage>
</organism>
<evidence type="ECO:0000256" key="3">
    <source>
        <dbReference type="ARBA" id="ARBA00022801"/>
    </source>
</evidence>
<evidence type="ECO:0000256" key="5">
    <source>
        <dbReference type="SAM" id="Phobius"/>
    </source>
</evidence>
<dbReference type="Proteomes" id="UP000565572">
    <property type="component" value="Unassembled WGS sequence"/>
</dbReference>
<evidence type="ECO:0000256" key="4">
    <source>
        <dbReference type="SAM" id="MobiDB-lite"/>
    </source>
</evidence>
<evidence type="ECO:0000256" key="2">
    <source>
        <dbReference type="ARBA" id="ARBA00022670"/>
    </source>
</evidence>
<proteinExistence type="inferred from homology"/>
<dbReference type="PANTHER" id="PTHR43343:SF3">
    <property type="entry name" value="PROTEASE DO-LIKE 8, CHLOROPLASTIC"/>
    <property type="match status" value="1"/>
</dbReference>
<dbReference type="EMBL" id="JACHZG010000002">
    <property type="protein sequence ID" value="MBB3328781.1"/>
    <property type="molecule type" value="Genomic_DNA"/>
</dbReference>
<accession>A0A7W5JZ19</accession>
<dbReference type="InterPro" id="IPR043504">
    <property type="entry name" value="Peptidase_S1_PA_chymotrypsin"/>
</dbReference>
<keyword evidence="5" id="KW-0472">Membrane</keyword>
<evidence type="ECO:0000256" key="1">
    <source>
        <dbReference type="ARBA" id="ARBA00010541"/>
    </source>
</evidence>
<feature type="transmembrane region" description="Helical" evidence="5">
    <location>
        <begin position="61"/>
        <end position="81"/>
    </location>
</feature>
<dbReference type="InterPro" id="IPR009003">
    <property type="entry name" value="Peptidase_S1_PA"/>
</dbReference>
<dbReference type="InterPro" id="IPR051201">
    <property type="entry name" value="Chloro_Bact_Ser_Proteases"/>
</dbReference>